<dbReference type="EMBL" id="JADBJN010000002">
    <property type="protein sequence ID" value="KAG5675053.1"/>
    <property type="molecule type" value="Genomic_DNA"/>
</dbReference>
<evidence type="ECO:0000313" key="2">
    <source>
        <dbReference type="EMBL" id="KAG5675053.1"/>
    </source>
</evidence>
<dbReference type="Proteomes" id="UP001107558">
    <property type="component" value="Chromosome 2"/>
</dbReference>
<organism evidence="2 3">
    <name type="scientific">Polypedilum vanderplanki</name>
    <name type="common">Sleeping chironomid midge</name>
    <dbReference type="NCBI Taxonomy" id="319348"/>
    <lineage>
        <taxon>Eukaryota</taxon>
        <taxon>Metazoa</taxon>
        <taxon>Ecdysozoa</taxon>
        <taxon>Arthropoda</taxon>
        <taxon>Hexapoda</taxon>
        <taxon>Insecta</taxon>
        <taxon>Pterygota</taxon>
        <taxon>Neoptera</taxon>
        <taxon>Endopterygota</taxon>
        <taxon>Diptera</taxon>
        <taxon>Nematocera</taxon>
        <taxon>Chironomoidea</taxon>
        <taxon>Chironomidae</taxon>
        <taxon>Chironominae</taxon>
        <taxon>Polypedilum</taxon>
        <taxon>Polypedilum</taxon>
    </lineage>
</organism>
<gene>
    <name evidence="2" type="ORF">PVAND_004991</name>
</gene>
<dbReference type="OrthoDB" id="7791350at2759"/>
<name>A0A9J6BZP9_POLVA</name>
<accession>A0A9J6BZP9</accession>
<protein>
    <submittedName>
        <fullName evidence="2">Uncharacterized protein</fullName>
    </submittedName>
</protein>
<reference evidence="2" key="1">
    <citation type="submission" date="2021-03" db="EMBL/GenBank/DDBJ databases">
        <title>Chromosome level genome of the anhydrobiotic midge Polypedilum vanderplanki.</title>
        <authorList>
            <person name="Yoshida Y."/>
            <person name="Kikawada T."/>
            <person name="Gusev O."/>
        </authorList>
    </citation>
    <scope>NUCLEOTIDE SEQUENCE</scope>
    <source>
        <strain evidence="2">NIAS01</strain>
        <tissue evidence="2">Whole body or cell culture</tissue>
    </source>
</reference>
<sequence length="301" mass="34592">MKLIILILAVAVVAKSAPLKTSTDNCIANYLKKNELLTSAFGDESEVEITASCEMLVQTIKINIYKSLEDSLIEDEEMKEHSECIIDNVYETDYGDKLLVLHVLEKDNLTLKEDEKMEMKNVILQDAYALITKALLKCKMNSIFGEIFDSMFNEEENSSEEELSDIEDYCVRKYIIDNNLLDKSKYQLNKNPKNIDTTSVDCVTIFNSVVEQIEREIVKIYTKEINSSSEESKEDEDKTGSDCVLKVVRLGKYVEMLAPFDYLIEFNLSDEEKAKEKIKFINIMDDLTEQFALKCYTLTKK</sequence>
<feature type="chain" id="PRO_5039934871" evidence="1">
    <location>
        <begin position="17"/>
        <end position="301"/>
    </location>
</feature>
<comment type="caution">
    <text evidence="2">The sequence shown here is derived from an EMBL/GenBank/DDBJ whole genome shotgun (WGS) entry which is preliminary data.</text>
</comment>
<evidence type="ECO:0000256" key="1">
    <source>
        <dbReference type="SAM" id="SignalP"/>
    </source>
</evidence>
<evidence type="ECO:0000313" key="3">
    <source>
        <dbReference type="Proteomes" id="UP001107558"/>
    </source>
</evidence>
<keyword evidence="1" id="KW-0732">Signal</keyword>
<keyword evidence="3" id="KW-1185">Reference proteome</keyword>
<feature type="signal peptide" evidence="1">
    <location>
        <begin position="1"/>
        <end position="16"/>
    </location>
</feature>
<proteinExistence type="predicted"/>
<dbReference type="AlphaFoldDB" id="A0A9J6BZP9"/>